<organism evidence="2 3">
    <name type="scientific">Labrys wisconsinensis</name>
    <dbReference type="NCBI Taxonomy" id="425677"/>
    <lineage>
        <taxon>Bacteria</taxon>
        <taxon>Pseudomonadati</taxon>
        <taxon>Pseudomonadota</taxon>
        <taxon>Alphaproteobacteria</taxon>
        <taxon>Hyphomicrobiales</taxon>
        <taxon>Xanthobacteraceae</taxon>
        <taxon>Labrys</taxon>
    </lineage>
</organism>
<dbReference type="Gene3D" id="3.20.20.80">
    <property type="entry name" value="Glycosidases"/>
    <property type="match status" value="1"/>
</dbReference>
<dbReference type="EMBL" id="JAUSVX010000010">
    <property type="protein sequence ID" value="MDQ0471750.1"/>
    <property type="molecule type" value="Genomic_DNA"/>
</dbReference>
<dbReference type="CDD" id="cd00599">
    <property type="entry name" value="GH25_muramidase"/>
    <property type="match status" value="1"/>
</dbReference>
<evidence type="ECO:0000256" key="1">
    <source>
        <dbReference type="ARBA" id="ARBA00010646"/>
    </source>
</evidence>
<dbReference type="Gene3D" id="3.90.1720.10">
    <property type="entry name" value="endopeptidase domain like (from Nostoc punctiforme)"/>
    <property type="match status" value="1"/>
</dbReference>
<dbReference type="PROSITE" id="PS51904">
    <property type="entry name" value="GLYCOSYL_HYDROL_F25_2"/>
    <property type="match status" value="1"/>
</dbReference>
<keyword evidence="3" id="KW-1185">Reference proteome</keyword>
<evidence type="ECO:0000313" key="2">
    <source>
        <dbReference type="EMBL" id="MDQ0471750.1"/>
    </source>
</evidence>
<evidence type="ECO:0000313" key="3">
    <source>
        <dbReference type="Proteomes" id="UP001242480"/>
    </source>
</evidence>
<reference evidence="2 3" key="1">
    <citation type="submission" date="2023-07" db="EMBL/GenBank/DDBJ databases">
        <title>Genomic Encyclopedia of Type Strains, Phase IV (KMG-IV): sequencing the most valuable type-strain genomes for metagenomic binning, comparative biology and taxonomic classification.</title>
        <authorList>
            <person name="Goeker M."/>
        </authorList>
    </citation>
    <scope>NUCLEOTIDE SEQUENCE [LARGE SCALE GENOMIC DNA]</scope>
    <source>
        <strain evidence="2 3">DSM 19619</strain>
    </source>
</reference>
<dbReference type="SUPFAM" id="SSF51445">
    <property type="entry name" value="(Trans)glycosidases"/>
    <property type="match status" value="1"/>
</dbReference>
<dbReference type="RefSeq" id="WP_307277447.1">
    <property type="nucleotide sequence ID" value="NZ_JAUSVX010000010.1"/>
</dbReference>
<dbReference type="InterPro" id="IPR017853">
    <property type="entry name" value="GH"/>
</dbReference>
<dbReference type="PANTHER" id="PTHR34135:SF2">
    <property type="entry name" value="LYSOZYME"/>
    <property type="match status" value="1"/>
</dbReference>
<accession>A0ABU0JDQ6</accession>
<dbReference type="PANTHER" id="PTHR34135">
    <property type="entry name" value="LYSOZYME"/>
    <property type="match status" value="1"/>
</dbReference>
<dbReference type="Pfam" id="PF01183">
    <property type="entry name" value="Glyco_hydro_25"/>
    <property type="match status" value="1"/>
</dbReference>
<proteinExistence type="inferred from homology"/>
<dbReference type="Proteomes" id="UP001242480">
    <property type="component" value="Unassembled WGS sequence"/>
</dbReference>
<name>A0ABU0JDQ6_9HYPH</name>
<comment type="caution">
    <text evidence="2">The sequence shown here is derived from an EMBL/GenBank/DDBJ whole genome shotgun (WGS) entry which is preliminary data.</text>
</comment>
<sequence>MQELNVVSDISHHQDHVDFVEARQTLRGLILKATQGVGKTDSVYADRRPMARAAGLLVGSYHFGERAPGRDQAKFYLDQAKPRDDELMALDFETWALNGVPQPPMTLDEAREFVTYIHANTGRWPGLYGGAYLKEQLGRKTEDVLSNCWLWLSQYGPRPVWPKQVWKTWTFWQYTGDGKGPQPRDVPGIGKNVDRDKFIGSSAELEAFWLSGGKTRLSAEMAAHETVFTESLVEEARADAAGGLTAILGETLQKLADVTAGGGRSDSLFFPNGIQFLELDIELPSKLRLTVSGAAKEFAAASAPQPDKAPFAQFKEAPAAQSDDPGSAAGEAPDEREIEAANFGADGKGDFPAGDRGLFVLEAVAIKAISYDIAKSWAFLSACETSSPRVRYKLGAKITPGQKPGVDFQSVDCSGFVRALVRLSTDLGNSFPDGSVVQHDWIRRQGFQQTDWNDGARSDGVVRIAFLSPNATSSGIGHVLIIHNGKTIESHGGVGPDSRPWTDLGFSRKMSVYRLTKGA</sequence>
<gene>
    <name evidence="2" type="ORF">QO011_004777</name>
</gene>
<comment type="similarity">
    <text evidence="1">Belongs to the glycosyl hydrolase 25 family.</text>
</comment>
<dbReference type="InterPro" id="IPR002053">
    <property type="entry name" value="Glyco_hydro_25"/>
</dbReference>
<protein>
    <submittedName>
        <fullName evidence="2">GH25 family lysozyme M1 (1,4-beta-N-acetylmuramidase)</fullName>
    </submittedName>
</protein>